<dbReference type="Proteomes" id="UP000789572">
    <property type="component" value="Unassembled WGS sequence"/>
</dbReference>
<gene>
    <name evidence="3" type="ORF">POCULU_LOCUS6095</name>
</gene>
<feature type="compositionally biased region" description="Polar residues" evidence="1">
    <location>
        <begin position="469"/>
        <end position="478"/>
    </location>
</feature>
<dbReference type="InterPro" id="IPR008271">
    <property type="entry name" value="Ser/Thr_kinase_AS"/>
</dbReference>
<name>A0A9N9G1K1_9GLOM</name>
<feature type="domain" description="Protein kinase" evidence="2">
    <location>
        <begin position="73"/>
        <end position="377"/>
    </location>
</feature>
<keyword evidence="4" id="KW-1185">Reference proteome</keyword>
<dbReference type="SMART" id="SM00220">
    <property type="entry name" value="S_TKc"/>
    <property type="match status" value="1"/>
</dbReference>
<reference evidence="3" key="1">
    <citation type="submission" date="2021-06" db="EMBL/GenBank/DDBJ databases">
        <authorList>
            <person name="Kallberg Y."/>
            <person name="Tangrot J."/>
            <person name="Rosling A."/>
        </authorList>
    </citation>
    <scope>NUCLEOTIDE SEQUENCE</scope>
    <source>
        <strain evidence="3">IA702</strain>
    </source>
</reference>
<dbReference type="Gene3D" id="3.30.200.20">
    <property type="entry name" value="Phosphorylase Kinase, domain 1"/>
    <property type="match status" value="1"/>
</dbReference>
<protein>
    <submittedName>
        <fullName evidence="3">7312_t:CDS:1</fullName>
    </submittedName>
</protein>
<evidence type="ECO:0000259" key="2">
    <source>
        <dbReference type="PROSITE" id="PS50011"/>
    </source>
</evidence>
<dbReference type="OrthoDB" id="1738954at2759"/>
<dbReference type="Gene3D" id="1.10.510.10">
    <property type="entry name" value="Transferase(Phosphotransferase) domain 1"/>
    <property type="match status" value="1"/>
</dbReference>
<sequence>MPVIDQIKHFIRHGKHAKQKGHYDIQGAANSVDRKANKESNNDFNKATVVEQIVAEEREEKNKLPVYPGLEKYQLIEKMGEGAFSNVYNAVDKVTGQKVAIKIVRKRDFKESATHLHKDLKKKPKMTEQHANILKEVRIMRQLNHPSIISLYSFSESNDYYYLVLELMEGGELFNQIVKLTYFSENLSRHVIVQVAEGIRYLHEEKGVVHRDIKPENLLFSPIPVIPSKVPPPPPIPGDEPKVPEGEFTPGVGGGGIGRVKIADFGLSKVVWDQHTKTPCGTVGYTAPEIVKDERYSKSVDIWALGCVLYTMLCGFPPFYDESIPVLSEKVAKGQYSFLSPWWDGISDSAKDLVSHLLEVDPSKRYTIKEFFEHPWVKNESEPQPSQPSPQAPSTFNPLAMPASPLQIEEIMSPTTPNIPLSKPPVLSPGFQQLKDAFDVCYTVLRSKFSDDDDSDTDYMDTSDDHNVQNEGNSSPANLSDFGLNLDGATLLGRRRRDIEVKG</sequence>
<dbReference type="PROSITE" id="PS50011">
    <property type="entry name" value="PROTEIN_KINASE_DOM"/>
    <property type="match status" value="1"/>
</dbReference>
<feature type="region of interest" description="Disordered" evidence="1">
    <location>
        <begin position="378"/>
        <end position="400"/>
    </location>
</feature>
<dbReference type="InterPro" id="IPR000719">
    <property type="entry name" value="Prot_kinase_dom"/>
</dbReference>
<dbReference type="InterPro" id="IPR011009">
    <property type="entry name" value="Kinase-like_dom_sf"/>
</dbReference>
<evidence type="ECO:0000256" key="1">
    <source>
        <dbReference type="SAM" id="MobiDB-lite"/>
    </source>
</evidence>
<proteinExistence type="predicted"/>
<evidence type="ECO:0000313" key="3">
    <source>
        <dbReference type="EMBL" id="CAG8573066.1"/>
    </source>
</evidence>
<dbReference type="SUPFAM" id="SSF56112">
    <property type="entry name" value="Protein kinase-like (PK-like)"/>
    <property type="match status" value="1"/>
</dbReference>
<evidence type="ECO:0000313" key="4">
    <source>
        <dbReference type="Proteomes" id="UP000789572"/>
    </source>
</evidence>
<dbReference type="AlphaFoldDB" id="A0A9N9G1K1"/>
<feature type="region of interest" description="Disordered" evidence="1">
    <location>
        <begin position="452"/>
        <end position="481"/>
    </location>
</feature>
<dbReference type="Pfam" id="PF00069">
    <property type="entry name" value="Pkinase"/>
    <property type="match status" value="1"/>
</dbReference>
<organism evidence="3 4">
    <name type="scientific">Paraglomus occultum</name>
    <dbReference type="NCBI Taxonomy" id="144539"/>
    <lineage>
        <taxon>Eukaryota</taxon>
        <taxon>Fungi</taxon>
        <taxon>Fungi incertae sedis</taxon>
        <taxon>Mucoromycota</taxon>
        <taxon>Glomeromycotina</taxon>
        <taxon>Glomeromycetes</taxon>
        <taxon>Paraglomerales</taxon>
        <taxon>Paraglomeraceae</taxon>
        <taxon>Paraglomus</taxon>
    </lineage>
</organism>
<dbReference type="GO" id="GO:0005524">
    <property type="term" value="F:ATP binding"/>
    <property type="evidence" value="ECO:0007669"/>
    <property type="project" value="InterPro"/>
</dbReference>
<comment type="caution">
    <text evidence="3">The sequence shown here is derived from an EMBL/GenBank/DDBJ whole genome shotgun (WGS) entry which is preliminary data.</text>
</comment>
<accession>A0A9N9G1K1</accession>
<dbReference type="GO" id="GO:0004672">
    <property type="term" value="F:protein kinase activity"/>
    <property type="evidence" value="ECO:0007669"/>
    <property type="project" value="InterPro"/>
</dbReference>
<dbReference type="PROSITE" id="PS00108">
    <property type="entry name" value="PROTEIN_KINASE_ST"/>
    <property type="match status" value="1"/>
</dbReference>
<feature type="compositionally biased region" description="Acidic residues" evidence="1">
    <location>
        <begin position="452"/>
        <end position="462"/>
    </location>
</feature>
<dbReference type="EMBL" id="CAJVPJ010001054">
    <property type="protein sequence ID" value="CAG8573066.1"/>
    <property type="molecule type" value="Genomic_DNA"/>
</dbReference>
<dbReference type="PANTHER" id="PTHR24347">
    <property type="entry name" value="SERINE/THREONINE-PROTEIN KINASE"/>
    <property type="match status" value="1"/>
</dbReference>